<feature type="binding site" evidence="17">
    <location>
        <position position="267"/>
    </location>
    <ligand>
        <name>Mg(2+)</name>
        <dbReference type="ChEBI" id="CHEBI:18420"/>
        <label>2</label>
    </ligand>
</feature>
<evidence type="ECO:0000256" key="2">
    <source>
        <dbReference type="ARBA" id="ARBA00014968"/>
    </source>
</evidence>
<dbReference type="GO" id="GO:0052725">
    <property type="term" value="F:inositol-1,3,4-trisphosphate 6-kinase activity"/>
    <property type="evidence" value="ECO:0007669"/>
    <property type="project" value="InterPro"/>
</dbReference>
<protein>
    <recommendedName>
        <fullName evidence="2 16">Inositol-tetrakisphosphate 1-kinase</fullName>
        <ecNumber evidence="16">2.7.1.134</ecNumber>
    </recommendedName>
</protein>
<comment type="catalytic activity">
    <reaction evidence="11">
        <text>1D-myo-inositol 3,4,6-trisphosphate + ATP = 1D-myo-inositol 1,3,4,6-tetrakisphosphate + ADP + H(+)</text>
        <dbReference type="Rhea" id="RHEA:70287"/>
        <dbReference type="ChEBI" id="CHEBI:15378"/>
        <dbReference type="ChEBI" id="CHEBI:30616"/>
        <dbReference type="ChEBI" id="CHEBI:57660"/>
        <dbReference type="ChEBI" id="CHEBI:189099"/>
        <dbReference type="ChEBI" id="CHEBI:456216"/>
    </reaction>
    <physiologicalReaction direction="left-to-right" evidence="11">
        <dbReference type="Rhea" id="RHEA:70288"/>
    </physiologicalReaction>
    <physiologicalReaction direction="right-to-left" evidence="11">
        <dbReference type="Rhea" id="RHEA:70289"/>
    </physiologicalReaction>
</comment>
<dbReference type="PANTHER" id="PTHR14217:SF1">
    <property type="entry name" value="INOSITOL-TETRAKISPHOSPHATE 1-KINASE"/>
    <property type="match status" value="1"/>
</dbReference>
<keyword evidence="4 16" id="KW-0479">Metal-binding</keyword>
<dbReference type="InterPro" id="IPR008656">
    <property type="entry name" value="Inositol_tetrakis-P_1-kinase"/>
</dbReference>
<evidence type="ECO:0000256" key="4">
    <source>
        <dbReference type="ARBA" id="ARBA00022723"/>
    </source>
</evidence>
<dbReference type="PROSITE" id="PS50975">
    <property type="entry name" value="ATP_GRASP"/>
    <property type="match status" value="1"/>
</dbReference>
<dbReference type="InterPro" id="IPR011761">
    <property type="entry name" value="ATP-grasp"/>
</dbReference>
<dbReference type="GO" id="GO:0016853">
    <property type="term" value="F:isomerase activity"/>
    <property type="evidence" value="ECO:0007669"/>
    <property type="project" value="UniProtKB-KW"/>
</dbReference>
<feature type="binding site" evidence="17">
    <location>
        <position position="269"/>
    </location>
    <ligand>
        <name>Mg(2+)</name>
        <dbReference type="ChEBI" id="CHEBI:18420"/>
        <label>2</label>
    </ligand>
</feature>
<dbReference type="OrthoDB" id="25308at2759"/>
<gene>
    <name evidence="19" type="ORF">EG68_10208</name>
</gene>
<dbReference type="GO" id="GO:0000287">
    <property type="term" value="F:magnesium ion binding"/>
    <property type="evidence" value="ECO:0007669"/>
    <property type="project" value="InterPro"/>
</dbReference>
<keyword evidence="20" id="KW-1185">Reference proteome</keyword>
<dbReference type="Proteomes" id="UP000822476">
    <property type="component" value="Unassembled WGS sequence"/>
</dbReference>
<dbReference type="PIRSF" id="PIRSF038186">
    <property type="entry name" value="ITPK"/>
    <property type="match status" value="1"/>
</dbReference>
<evidence type="ECO:0000256" key="17">
    <source>
        <dbReference type="PIRSR" id="PIRSR038186-2"/>
    </source>
</evidence>
<dbReference type="GO" id="GO:0052726">
    <property type="term" value="F:inositol-1,3,4-trisphosphate 5-kinase activity"/>
    <property type="evidence" value="ECO:0007669"/>
    <property type="project" value="InterPro"/>
</dbReference>
<dbReference type="GO" id="GO:0005737">
    <property type="term" value="C:cytoplasm"/>
    <property type="evidence" value="ECO:0007669"/>
    <property type="project" value="TreeGrafter"/>
</dbReference>
<evidence type="ECO:0000256" key="12">
    <source>
        <dbReference type="ARBA" id="ARBA00033645"/>
    </source>
</evidence>
<evidence type="ECO:0000259" key="18">
    <source>
        <dbReference type="PROSITE" id="PS50975"/>
    </source>
</evidence>
<organism evidence="19 20">
    <name type="scientific">Paragonimus skrjabini miyazakii</name>
    <dbReference type="NCBI Taxonomy" id="59628"/>
    <lineage>
        <taxon>Eukaryota</taxon>
        <taxon>Metazoa</taxon>
        <taxon>Spiralia</taxon>
        <taxon>Lophotrochozoa</taxon>
        <taxon>Platyhelminthes</taxon>
        <taxon>Trematoda</taxon>
        <taxon>Digenea</taxon>
        <taxon>Plagiorchiida</taxon>
        <taxon>Troglotremata</taxon>
        <taxon>Troglotrematidae</taxon>
        <taxon>Paragonimus</taxon>
    </lineage>
</organism>
<evidence type="ECO:0000313" key="20">
    <source>
        <dbReference type="Proteomes" id="UP000822476"/>
    </source>
</evidence>
<reference evidence="19" key="1">
    <citation type="submission" date="2019-07" db="EMBL/GenBank/DDBJ databases">
        <title>Annotation for the trematode Paragonimus miyazaki's.</title>
        <authorList>
            <person name="Choi Y.-J."/>
        </authorList>
    </citation>
    <scope>NUCLEOTIDE SEQUENCE</scope>
    <source>
        <strain evidence="19">Japan</strain>
    </source>
</reference>
<sequence length="306" mass="34743">MPILVGILMKRRKFLKMEMDKFVSLKRPDNLEAILHKIPELLSSDGDSIDGHIESILDYVKTNENVVVIDAPVYVQRIVLRTQQYTPIDLAIRSSEFGDRVSVPPFCTLVTYNIEDNLDSLRANFVRFPLICKPLTAHGGSDAHTMALVFNPSGLEKLKFPVVAQQFIDHDDILFKIYVIGEKSFYFVRPSIRNLEESSSQETIFFNSKDVSKDGVDSSLSNIKIDRLEKHALSLIDAPLFSRIAACIREYVDSDRECAQPKWAIVDVNIFPDYSGVPDFHFHLENLVRQKLSLPLLTSPLPHTPI</sequence>
<accession>A0A8S9YAY8</accession>
<keyword evidence="3 16" id="KW-0808">Transferase</keyword>
<dbReference type="Gene3D" id="3.30.470.20">
    <property type="entry name" value="ATP-grasp fold, B domain"/>
    <property type="match status" value="1"/>
</dbReference>
<dbReference type="GO" id="GO:0032957">
    <property type="term" value="P:inositol trisphosphate metabolic process"/>
    <property type="evidence" value="ECO:0007669"/>
    <property type="project" value="InterPro"/>
</dbReference>
<comment type="similarity">
    <text evidence="1 16">Belongs to the ITPK1 family.</text>
</comment>
<comment type="caution">
    <text evidence="19">The sequence shown here is derived from an EMBL/GenBank/DDBJ whole genome shotgun (WGS) entry which is preliminary data.</text>
</comment>
<evidence type="ECO:0000256" key="8">
    <source>
        <dbReference type="ARBA" id="ARBA00022842"/>
    </source>
</evidence>
<dbReference type="SUPFAM" id="SSF56059">
    <property type="entry name" value="Glutathione synthetase ATP-binding domain-like"/>
    <property type="match status" value="1"/>
</dbReference>
<evidence type="ECO:0000256" key="13">
    <source>
        <dbReference type="ARBA" id="ARBA00033674"/>
    </source>
</evidence>
<evidence type="ECO:0000256" key="6">
    <source>
        <dbReference type="ARBA" id="ARBA00022777"/>
    </source>
</evidence>
<comment type="catalytic activity">
    <reaction evidence="13">
        <text>1D-myo-inositol 1,3,4-trisphosphate + ATP = 1D-myo-inositol 1,3,4,6-tetrakisphosphate + ADP + H(+)</text>
        <dbReference type="Rhea" id="RHEA:20940"/>
        <dbReference type="ChEBI" id="CHEBI:15378"/>
        <dbReference type="ChEBI" id="CHEBI:30616"/>
        <dbReference type="ChEBI" id="CHEBI:57660"/>
        <dbReference type="ChEBI" id="CHEBI:58414"/>
        <dbReference type="ChEBI" id="CHEBI:456216"/>
        <dbReference type="EC" id="2.7.1.159"/>
    </reaction>
    <physiologicalReaction direction="left-to-right" evidence="13">
        <dbReference type="Rhea" id="RHEA:20941"/>
    </physiologicalReaction>
    <physiologicalReaction direction="right-to-left" evidence="13">
        <dbReference type="Rhea" id="RHEA:20942"/>
    </physiologicalReaction>
</comment>
<comment type="function">
    <text evidence="16">Kinase that can phosphorylate various inositol polyphosphate such as Ins(3,4,5,6)P4 or Ins(1,3,4)P3.</text>
</comment>
<comment type="catalytic activity">
    <reaction evidence="14">
        <text>1D-myo-inositol 1,3,4-trisphosphate + 1D-myo-inositol 1,3,4,5,6-pentakisphosphate = 1D-myo-inositol 3,4,5,6-tetrakisphosphate + 1D-myo-inositol 1,3,4,5-tetrakisphosphate</text>
        <dbReference type="Rhea" id="RHEA:70271"/>
        <dbReference type="ChEBI" id="CHEBI:57539"/>
        <dbReference type="ChEBI" id="CHEBI:57733"/>
        <dbReference type="ChEBI" id="CHEBI:57895"/>
        <dbReference type="ChEBI" id="CHEBI:58414"/>
    </reaction>
    <physiologicalReaction direction="left-to-right" evidence="14">
        <dbReference type="Rhea" id="RHEA:70272"/>
    </physiologicalReaction>
    <physiologicalReaction direction="right-to-left" evidence="14">
        <dbReference type="Rhea" id="RHEA:70273"/>
    </physiologicalReaction>
</comment>
<dbReference type="AlphaFoldDB" id="A0A8S9YAY8"/>
<feature type="binding site" evidence="17">
    <location>
        <position position="267"/>
    </location>
    <ligand>
        <name>Mg(2+)</name>
        <dbReference type="ChEBI" id="CHEBI:18420"/>
        <label>1</label>
    </ligand>
</feature>
<name>A0A8S9YAY8_9TREM</name>
<evidence type="ECO:0000256" key="11">
    <source>
        <dbReference type="ARBA" id="ARBA00033624"/>
    </source>
</evidence>
<keyword evidence="6 16" id="KW-0418">Kinase</keyword>
<evidence type="ECO:0000256" key="10">
    <source>
        <dbReference type="ARBA" id="ARBA00033609"/>
    </source>
</evidence>
<comment type="catalytic activity">
    <reaction evidence="15">
        <text>1D-myo-inositol 1,3,4-trisphosphate + 1D-myo-inositol 1,3,4,5,6-pentakisphosphate = 1D-myo-inositol 3,4,5,6-tetrakisphosphate + 1D-myo-inositol 1,3,4,6-tetrakisphosphate</text>
        <dbReference type="Rhea" id="RHEA:70263"/>
        <dbReference type="ChEBI" id="CHEBI:57539"/>
        <dbReference type="ChEBI" id="CHEBI:57660"/>
        <dbReference type="ChEBI" id="CHEBI:57733"/>
        <dbReference type="ChEBI" id="CHEBI:58414"/>
    </reaction>
    <physiologicalReaction direction="left-to-right" evidence="15">
        <dbReference type="Rhea" id="RHEA:70264"/>
    </physiologicalReaction>
    <physiologicalReaction direction="right-to-left" evidence="15">
        <dbReference type="Rhea" id="RHEA:70265"/>
    </physiologicalReaction>
</comment>
<feature type="domain" description="ATP-grasp" evidence="18">
    <location>
        <begin position="95"/>
        <end position="298"/>
    </location>
</feature>
<comment type="subunit">
    <text evidence="16">Monomer.</text>
</comment>
<evidence type="ECO:0000256" key="14">
    <source>
        <dbReference type="ARBA" id="ARBA00047728"/>
    </source>
</evidence>
<keyword evidence="5 16" id="KW-0547">Nucleotide-binding</keyword>
<comment type="cofactor">
    <cofactor evidence="16 17">
        <name>Mg(2+)</name>
        <dbReference type="ChEBI" id="CHEBI:18420"/>
    </cofactor>
    <text evidence="16 17">Binds 2 magnesium ions per subunit.</text>
</comment>
<dbReference type="InterPro" id="IPR040464">
    <property type="entry name" value="InsP(3)kin_ATP-grasp"/>
</dbReference>
<dbReference type="EMBL" id="JTDE01021196">
    <property type="protein sequence ID" value="KAF7233262.1"/>
    <property type="molecule type" value="Genomic_DNA"/>
</dbReference>
<evidence type="ECO:0000256" key="15">
    <source>
        <dbReference type="ARBA" id="ARBA00049058"/>
    </source>
</evidence>
<evidence type="ECO:0000256" key="7">
    <source>
        <dbReference type="ARBA" id="ARBA00022840"/>
    </source>
</evidence>
<evidence type="ECO:0000256" key="16">
    <source>
        <dbReference type="PIRNR" id="PIRNR038186"/>
    </source>
</evidence>
<keyword evidence="9" id="KW-0413">Isomerase</keyword>
<evidence type="ECO:0000256" key="9">
    <source>
        <dbReference type="ARBA" id="ARBA00023235"/>
    </source>
</evidence>
<comment type="catalytic activity">
    <reaction evidence="12">
        <text>1D-myo-inositol 3,4,5,6-tetrakisphosphate + ATP = 1D-myo-inositol 1,3,4,5,6-pentakisphosphate + ADP + H(+)</text>
        <dbReference type="Rhea" id="RHEA:12452"/>
        <dbReference type="ChEBI" id="CHEBI:15378"/>
        <dbReference type="ChEBI" id="CHEBI:30616"/>
        <dbReference type="ChEBI" id="CHEBI:57539"/>
        <dbReference type="ChEBI" id="CHEBI:57733"/>
        <dbReference type="ChEBI" id="CHEBI:456216"/>
        <dbReference type="EC" id="2.7.1.134"/>
    </reaction>
    <physiologicalReaction direction="left-to-right" evidence="12">
        <dbReference type="Rhea" id="RHEA:12453"/>
    </physiologicalReaction>
    <physiologicalReaction direction="right-to-left" evidence="12">
        <dbReference type="Rhea" id="RHEA:12454"/>
    </physiologicalReaction>
</comment>
<evidence type="ECO:0000256" key="3">
    <source>
        <dbReference type="ARBA" id="ARBA00022679"/>
    </source>
</evidence>
<keyword evidence="8 16" id="KW-0460">Magnesium</keyword>
<dbReference type="EC" id="2.7.1.134" evidence="16"/>
<evidence type="ECO:0000313" key="19">
    <source>
        <dbReference type="EMBL" id="KAF7233262.1"/>
    </source>
</evidence>
<dbReference type="GO" id="GO:0047325">
    <property type="term" value="F:inositol-3,4,5,6-tetrakisphosphate 1-kinase activity"/>
    <property type="evidence" value="ECO:0007669"/>
    <property type="project" value="UniProtKB-EC"/>
</dbReference>
<evidence type="ECO:0000256" key="1">
    <source>
        <dbReference type="ARBA" id="ARBA00009601"/>
    </source>
</evidence>
<keyword evidence="7 16" id="KW-0067">ATP-binding</keyword>
<dbReference type="PANTHER" id="PTHR14217">
    <property type="entry name" value="INOSITOL-TETRAKISPHOSPHATE 1-KINASE"/>
    <property type="match status" value="1"/>
</dbReference>
<dbReference type="Pfam" id="PF05770">
    <property type="entry name" value="Ins134_P3_kin"/>
    <property type="match status" value="1"/>
</dbReference>
<evidence type="ECO:0000256" key="5">
    <source>
        <dbReference type="ARBA" id="ARBA00022741"/>
    </source>
</evidence>
<proteinExistence type="inferred from homology"/>
<comment type="catalytic activity">
    <reaction evidence="10">
        <text>1D-myo-inositol 1,3,4-trisphosphate + ATP = 1D-myo-inositol 1,3,4,5-tetrakisphosphate + ADP + H(+)</text>
        <dbReference type="Rhea" id="RHEA:13253"/>
        <dbReference type="ChEBI" id="CHEBI:15378"/>
        <dbReference type="ChEBI" id="CHEBI:30616"/>
        <dbReference type="ChEBI" id="CHEBI:57895"/>
        <dbReference type="ChEBI" id="CHEBI:58414"/>
        <dbReference type="ChEBI" id="CHEBI:456216"/>
        <dbReference type="EC" id="2.7.1.159"/>
    </reaction>
    <physiologicalReaction direction="left-to-right" evidence="10">
        <dbReference type="Rhea" id="RHEA:13254"/>
    </physiologicalReaction>
    <physiologicalReaction direction="right-to-left" evidence="10">
        <dbReference type="Rhea" id="RHEA:13255"/>
    </physiologicalReaction>
</comment>
<dbReference type="GO" id="GO:0005524">
    <property type="term" value="F:ATP binding"/>
    <property type="evidence" value="ECO:0007669"/>
    <property type="project" value="UniProtKB-UniRule"/>
</dbReference>